<evidence type="ECO:0000313" key="1">
    <source>
        <dbReference type="EMBL" id="KRZ04910.1"/>
    </source>
</evidence>
<dbReference type="Proteomes" id="UP000055024">
    <property type="component" value="Unassembled WGS sequence"/>
</dbReference>
<dbReference type="AlphaFoldDB" id="A0A0V1H335"/>
<evidence type="ECO:0000313" key="2">
    <source>
        <dbReference type="Proteomes" id="UP000055024"/>
    </source>
</evidence>
<proteinExistence type="predicted"/>
<keyword evidence="2" id="KW-1185">Reference proteome</keyword>
<dbReference type="EMBL" id="JYDP01000151">
    <property type="protein sequence ID" value="KRZ04910.1"/>
    <property type="molecule type" value="Genomic_DNA"/>
</dbReference>
<accession>A0A0V1H335</accession>
<gene>
    <name evidence="1" type="ORF">T11_13438</name>
</gene>
<reference evidence="1 2" key="1">
    <citation type="submission" date="2015-01" db="EMBL/GenBank/DDBJ databases">
        <title>Evolution of Trichinella species and genotypes.</title>
        <authorList>
            <person name="Korhonen P.K."/>
            <person name="Edoardo P."/>
            <person name="Giuseppe L.R."/>
            <person name="Gasser R.B."/>
        </authorList>
    </citation>
    <scope>NUCLEOTIDE SEQUENCE [LARGE SCALE GENOMIC DNA]</scope>
    <source>
        <strain evidence="1">ISS1029</strain>
    </source>
</reference>
<comment type="caution">
    <text evidence="1">The sequence shown here is derived from an EMBL/GenBank/DDBJ whole genome shotgun (WGS) entry which is preliminary data.</text>
</comment>
<organism evidence="1 2">
    <name type="scientific">Trichinella zimbabwensis</name>
    <dbReference type="NCBI Taxonomy" id="268475"/>
    <lineage>
        <taxon>Eukaryota</taxon>
        <taxon>Metazoa</taxon>
        <taxon>Ecdysozoa</taxon>
        <taxon>Nematoda</taxon>
        <taxon>Enoplea</taxon>
        <taxon>Dorylaimia</taxon>
        <taxon>Trichinellida</taxon>
        <taxon>Trichinellidae</taxon>
        <taxon>Trichinella</taxon>
    </lineage>
</organism>
<sequence>MPPENLQSNFPQLIPQTQTYSDLVNQHQRSNTSVQSWEKMQCDQSCPRKSLLQPVKNLLK</sequence>
<protein>
    <submittedName>
        <fullName evidence="1">Uncharacterized protein</fullName>
    </submittedName>
</protein>
<name>A0A0V1H335_9BILA</name>